<proteinExistence type="predicted"/>
<dbReference type="Proteomes" id="UP000289340">
    <property type="component" value="Chromosome 8"/>
</dbReference>
<accession>A0A445JJI7</accession>
<dbReference type="EMBL" id="QZWG01000008">
    <property type="protein sequence ID" value="RZB98558.1"/>
    <property type="molecule type" value="Genomic_DNA"/>
</dbReference>
<protein>
    <submittedName>
        <fullName evidence="1">Uncharacterized protein</fullName>
    </submittedName>
</protein>
<evidence type="ECO:0000313" key="1">
    <source>
        <dbReference type="EMBL" id="RZB98558.1"/>
    </source>
</evidence>
<evidence type="ECO:0000313" key="2">
    <source>
        <dbReference type="Proteomes" id="UP000289340"/>
    </source>
</evidence>
<name>A0A445JJI7_GLYSO</name>
<keyword evidence="2" id="KW-1185">Reference proteome</keyword>
<organism evidence="1 2">
    <name type="scientific">Glycine soja</name>
    <name type="common">Wild soybean</name>
    <dbReference type="NCBI Taxonomy" id="3848"/>
    <lineage>
        <taxon>Eukaryota</taxon>
        <taxon>Viridiplantae</taxon>
        <taxon>Streptophyta</taxon>
        <taxon>Embryophyta</taxon>
        <taxon>Tracheophyta</taxon>
        <taxon>Spermatophyta</taxon>
        <taxon>Magnoliopsida</taxon>
        <taxon>eudicotyledons</taxon>
        <taxon>Gunneridae</taxon>
        <taxon>Pentapetalae</taxon>
        <taxon>rosids</taxon>
        <taxon>fabids</taxon>
        <taxon>Fabales</taxon>
        <taxon>Fabaceae</taxon>
        <taxon>Papilionoideae</taxon>
        <taxon>50 kb inversion clade</taxon>
        <taxon>NPAAA clade</taxon>
        <taxon>indigoferoid/millettioid clade</taxon>
        <taxon>Phaseoleae</taxon>
        <taxon>Glycine</taxon>
        <taxon>Glycine subgen. Soja</taxon>
    </lineage>
</organism>
<dbReference type="AlphaFoldDB" id="A0A445JJI7"/>
<reference evidence="1 2" key="1">
    <citation type="submission" date="2018-09" db="EMBL/GenBank/DDBJ databases">
        <title>A high-quality reference genome of wild soybean provides a powerful tool to mine soybean genomes.</title>
        <authorList>
            <person name="Xie M."/>
            <person name="Chung C.Y.L."/>
            <person name="Li M.-W."/>
            <person name="Wong F.-L."/>
            <person name="Chan T.-F."/>
            <person name="Lam H.-M."/>
        </authorList>
    </citation>
    <scope>NUCLEOTIDE SEQUENCE [LARGE SCALE GENOMIC DNA]</scope>
    <source>
        <strain evidence="2">cv. W05</strain>
        <tissue evidence="1">Hypocotyl of etiolated seedlings</tissue>
    </source>
</reference>
<gene>
    <name evidence="1" type="ORF">D0Y65_021466</name>
</gene>
<dbReference type="EMBL" id="QZWG01000008">
    <property type="protein sequence ID" value="RZB98561.1"/>
    <property type="molecule type" value="Genomic_DNA"/>
</dbReference>
<sequence length="93" mass="10765">MFWCLISLGRRGQLTLLTCMYSLKIKMLLFSKFLLGFSNFQKQLAKLFNFCHSKMENGVPRNASVRSVDCNNHTGIQDTTKTIFKEKIPRILC</sequence>
<comment type="caution">
    <text evidence="1">The sequence shown here is derived from an EMBL/GenBank/DDBJ whole genome shotgun (WGS) entry which is preliminary data.</text>
</comment>